<feature type="region of interest" description="Disordered" evidence="1">
    <location>
        <begin position="40"/>
        <end position="66"/>
    </location>
</feature>
<evidence type="ECO:0000256" key="1">
    <source>
        <dbReference type="SAM" id="MobiDB-lite"/>
    </source>
</evidence>
<keyword evidence="3" id="KW-1185">Reference proteome</keyword>
<evidence type="ECO:0000313" key="2">
    <source>
        <dbReference type="EMBL" id="RSL82030.1"/>
    </source>
</evidence>
<protein>
    <submittedName>
        <fullName evidence="2">Uncharacterized protein</fullName>
    </submittedName>
</protein>
<name>A0A428RWX4_9HYPO</name>
<feature type="region of interest" description="Disordered" evidence="1">
    <location>
        <begin position="1"/>
        <end position="23"/>
    </location>
</feature>
<evidence type="ECO:0000313" key="3">
    <source>
        <dbReference type="Proteomes" id="UP000287972"/>
    </source>
</evidence>
<gene>
    <name evidence="2" type="ORF">CEP51_005437</name>
</gene>
<comment type="caution">
    <text evidence="2">The sequence shown here is derived from an EMBL/GenBank/DDBJ whole genome shotgun (WGS) entry which is preliminary data.</text>
</comment>
<dbReference type="AlphaFoldDB" id="A0A428RWX4"/>
<accession>A0A428RWX4</accession>
<dbReference type="Proteomes" id="UP000287972">
    <property type="component" value="Unassembled WGS sequence"/>
</dbReference>
<reference evidence="2 3" key="1">
    <citation type="submission" date="2017-06" db="EMBL/GenBank/DDBJ databases">
        <title>Comparative genomic analysis of Ambrosia Fusariam Clade fungi.</title>
        <authorList>
            <person name="Stajich J.E."/>
            <person name="Carrillo J."/>
            <person name="Kijimoto T."/>
            <person name="Eskalen A."/>
            <person name="O'Donnell K."/>
            <person name="Kasson M."/>
        </authorList>
    </citation>
    <scope>NUCLEOTIDE SEQUENCE [LARGE SCALE GENOMIC DNA]</scope>
    <source>
        <strain evidence="2 3">NRRL62606</strain>
    </source>
</reference>
<organism evidence="2 3">
    <name type="scientific">Fusarium floridanum</name>
    <dbReference type="NCBI Taxonomy" id="1325733"/>
    <lineage>
        <taxon>Eukaryota</taxon>
        <taxon>Fungi</taxon>
        <taxon>Dikarya</taxon>
        <taxon>Ascomycota</taxon>
        <taxon>Pezizomycotina</taxon>
        <taxon>Sordariomycetes</taxon>
        <taxon>Hypocreomycetidae</taxon>
        <taxon>Hypocreales</taxon>
        <taxon>Nectriaceae</taxon>
        <taxon>Fusarium</taxon>
        <taxon>Fusarium solani species complex</taxon>
    </lineage>
</organism>
<proteinExistence type="predicted"/>
<dbReference type="EMBL" id="NKCL01000109">
    <property type="protein sequence ID" value="RSL82030.1"/>
    <property type="molecule type" value="Genomic_DNA"/>
</dbReference>
<sequence length="655" mass="75031">MMEEHQVRPIKSASEEWPDPDSLDSLADVYRELCRIDDIDPSLNKSKPEESDKRRRKGNDEDNDLDNATAEQAETAYRDAVCQLDLHRHALRKRAMDLSRHTLRSLNILDLPMEILVQIFGYFKHQDIEIRNNSNIYWPSKVQSISNASGPLLTVYNARQVCSLFNTLASPLLCPFLNLKLDQESLDRAEILLVNPHIVSGVVGIQVSLEYRPIELAESFRQFAVLRMGDLGQLNHAVDWPIDATDGEDLESRPDQLRTGNYKEIYNAWDYFVRPGEGPQYLSSDGEEDGRVYEPKGTYQPDKAALEFWRIFCQGHKEYVKLQRSQHDLIQSRTFVKTLSSLASRLDRPLALRIHSSFDPDGLSNRYDAYKVLTDKTELARFMPTTHTWREMYDMRSPVVLHQAKILSELPIAMHKAGAVLRHLTVGCLPELYSVDKLCPGEDESLNSPAWGELSAACQHLEVFQIEWSGRHDQVQFFFTEDQVYNEIYVNSVLSSQQLEHVNVTTSPSGLYDGIDNSSMYLPHMPAVLANINWARIKTVSINTFSLNQEELENFCKGLSLNLEYFGLISINLQNGSWVNILDILRDKTASSRKSGRCRVWLADLRGGELGQREKRFVSRSPSPRTRELEDPEMVDRFRDYIKGELDENPAVKKC</sequence>